<dbReference type="Pfam" id="PF13411">
    <property type="entry name" value="MerR_1"/>
    <property type="match status" value="1"/>
</dbReference>
<evidence type="ECO:0000256" key="1">
    <source>
        <dbReference type="ARBA" id="ARBA00023125"/>
    </source>
</evidence>
<protein>
    <submittedName>
        <fullName evidence="3">MerR family transcriptional regulator</fullName>
    </submittedName>
</protein>
<dbReference type="PANTHER" id="PTHR30204:SF89">
    <property type="entry name" value="HTH MERR-TYPE DOMAIN-CONTAINING PROTEIN"/>
    <property type="match status" value="1"/>
</dbReference>
<proteinExistence type="predicted"/>
<dbReference type="SUPFAM" id="SSF46955">
    <property type="entry name" value="Putative DNA-binding domain"/>
    <property type="match status" value="1"/>
</dbReference>
<dbReference type="Gene3D" id="1.10.1660.10">
    <property type="match status" value="1"/>
</dbReference>
<evidence type="ECO:0000259" key="2">
    <source>
        <dbReference type="PROSITE" id="PS50937"/>
    </source>
</evidence>
<dbReference type="OrthoDB" id="3191171at2"/>
<dbReference type="EMBL" id="LLVT01000003">
    <property type="protein sequence ID" value="KSW10409.1"/>
    <property type="molecule type" value="Genomic_DNA"/>
</dbReference>
<dbReference type="InterPro" id="IPR009061">
    <property type="entry name" value="DNA-bd_dom_put_sf"/>
</dbReference>
<keyword evidence="1" id="KW-0238">DNA-binding</keyword>
<dbReference type="GO" id="GO:0003700">
    <property type="term" value="F:DNA-binding transcription factor activity"/>
    <property type="evidence" value="ECO:0007669"/>
    <property type="project" value="InterPro"/>
</dbReference>
<sequence length="255" mass="27622">MCAALARRHEVASAQEVTSWPHDADHSPELSIGRVVDALKDEFPAISLSKVRYLESEGLVSPARTGSGYRKYSAADVERLRYVLTEQRDSFTPLSVIRGQLDALDAGHAPVRRRVAQVVSSEGQTVSLGGRRAIPAADLSDLTGVDMDTLERYARLGLITPDLAGYFPSRCVQAVSTIARLESAGVDVRVLRAVRQGAERSADIIDQTVSSQRGRGRGADRERARARAIELGDLFAELHRDMLAVAVSSLAEDGD</sequence>
<dbReference type="GO" id="GO:0003677">
    <property type="term" value="F:DNA binding"/>
    <property type="evidence" value="ECO:0007669"/>
    <property type="project" value="UniProtKB-KW"/>
</dbReference>
<comment type="caution">
    <text evidence="3">The sequence shown here is derived from an EMBL/GenBank/DDBJ whole genome shotgun (WGS) entry which is preliminary data.</text>
</comment>
<dbReference type="AlphaFoldDB" id="A0A0V8RQX4"/>
<evidence type="ECO:0000313" key="4">
    <source>
        <dbReference type="Proteomes" id="UP000054686"/>
    </source>
</evidence>
<evidence type="ECO:0000313" key="3">
    <source>
        <dbReference type="EMBL" id="KSW10409.1"/>
    </source>
</evidence>
<dbReference type="Proteomes" id="UP000054686">
    <property type="component" value="Unassembled WGS sequence"/>
</dbReference>
<reference evidence="3 4" key="1">
    <citation type="submission" date="2015-10" db="EMBL/GenBank/DDBJ databases">
        <title>Draft Genome of Actinomyces odontolyticus subsp. actinosynbacter strain XH001.</title>
        <authorList>
            <person name="Mclean J.S."/>
            <person name="He X."/>
        </authorList>
    </citation>
    <scope>NUCLEOTIDE SEQUENCE [LARGE SCALE GENOMIC DNA]</scope>
    <source>
        <strain evidence="3 4">XH001</strain>
    </source>
</reference>
<dbReference type="CDD" id="cd00592">
    <property type="entry name" value="HTH_MerR-like"/>
    <property type="match status" value="1"/>
</dbReference>
<gene>
    <name evidence="3" type="ORF">APY09_07815</name>
</gene>
<accession>A0A0V8RQX4</accession>
<feature type="domain" description="HTH merR-type" evidence="2">
    <location>
        <begin position="51"/>
        <end position="103"/>
    </location>
</feature>
<dbReference type="InterPro" id="IPR047057">
    <property type="entry name" value="MerR_fam"/>
</dbReference>
<dbReference type="SMART" id="SM00422">
    <property type="entry name" value="HTH_MERR"/>
    <property type="match status" value="1"/>
</dbReference>
<dbReference type="RefSeq" id="WP_060567298.1">
    <property type="nucleotide sequence ID" value="NZ_CP040006.1"/>
</dbReference>
<name>A0A0V8RQX4_9ACTO</name>
<dbReference type="PANTHER" id="PTHR30204">
    <property type="entry name" value="REDOX-CYCLING DRUG-SENSING TRANSCRIPTIONAL ACTIVATOR SOXR"/>
    <property type="match status" value="1"/>
</dbReference>
<dbReference type="InterPro" id="IPR000551">
    <property type="entry name" value="MerR-type_HTH_dom"/>
</dbReference>
<dbReference type="PROSITE" id="PS50937">
    <property type="entry name" value="HTH_MERR_2"/>
    <property type="match status" value="1"/>
</dbReference>
<organism evidence="3 4">
    <name type="scientific">Schaalia odontolytica</name>
    <dbReference type="NCBI Taxonomy" id="1660"/>
    <lineage>
        <taxon>Bacteria</taxon>
        <taxon>Bacillati</taxon>
        <taxon>Actinomycetota</taxon>
        <taxon>Actinomycetes</taxon>
        <taxon>Actinomycetales</taxon>
        <taxon>Actinomycetaceae</taxon>
        <taxon>Schaalia</taxon>
    </lineage>
</organism>